<dbReference type="InterPro" id="IPR029058">
    <property type="entry name" value="AB_hydrolase_fold"/>
</dbReference>
<dbReference type="EMBL" id="BNED01000002">
    <property type="protein sequence ID" value="GHI74683.1"/>
    <property type="molecule type" value="Genomic_DNA"/>
</dbReference>
<reference evidence="2" key="1">
    <citation type="submission" date="2023-07" db="EMBL/GenBank/DDBJ databases">
        <title>Whole genome shotgun sequence of Streptomyces spororaveus NBRC 15456.</title>
        <authorList>
            <person name="Komaki H."/>
            <person name="Tamura T."/>
        </authorList>
    </citation>
    <scope>NUCLEOTIDE SEQUENCE [LARGE SCALE GENOMIC DNA]</scope>
    <source>
        <strain evidence="2">NBRC 15456</strain>
    </source>
</reference>
<name>A0ABQ3T2S6_9ACTN</name>
<keyword evidence="2" id="KW-1185">Reference proteome</keyword>
<proteinExistence type="predicted"/>
<dbReference type="Gene3D" id="3.40.50.1820">
    <property type="entry name" value="alpha/beta hydrolase"/>
    <property type="match status" value="1"/>
</dbReference>
<evidence type="ECO:0000313" key="1">
    <source>
        <dbReference type="EMBL" id="GHI74683.1"/>
    </source>
</evidence>
<accession>A0ABQ3T2S6</accession>
<protein>
    <submittedName>
        <fullName evidence="1">Uncharacterized protein</fullName>
    </submittedName>
</protein>
<evidence type="ECO:0000313" key="2">
    <source>
        <dbReference type="Proteomes" id="UP000608522"/>
    </source>
</evidence>
<dbReference type="SUPFAM" id="SSF53474">
    <property type="entry name" value="alpha/beta-Hydrolases"/>
    <property type="match status" value="1"/>
</dbReference>
<organism evidence="1 2">
    <name type="scientific">Streptomyces spororaveus</name>
    <dbReference type="NCBI Taxonomy" id="284039"/>
    <lineage>
        <taxon>Bacteria</taxon>
        <taxon>Bacillati</taxon>
        <taxon>Actinomycetota</taxon>
        <taxon>Actinomycetes</taxon>
        <taxon>Kitasatosporales</taxon>
        <taxon>Streptomycetaceae</taxon>
        <taxon>Streptomyces</taxon>
    </lineage>
</organism>
<gene>
    <name evidence="1" type="ORF">Sspor_02440</name>
</gene>
<comment type="caution">
    <text evidence="1">The sequence shown here is derived from an EMBL/GenBank/DDBJ whole genome shotgun (WGS) entry which is preliminary data.</text>
</comment>
<dbReference type="Proteomes" id="UP000608522">
    <property type="component" value="Unassembled WGS sequence"/>
</dbReference>
<sequence>MHLLGFSKGGFAVLNLLARHPDLFGVASVWDASLLADRPQRPQLVGVAGSAARLDEYDVRRNLRRHADALRGARRIALGGVGTLGADWIAGRRLLQRLDVPHDAYRDAPAVHRWDGAWIGPAVERILALEAALVPADVREGRSGRVKG</sequence>